<organism evidence="1 2">
    <name type="scientific">Oryzias melastigma</name>
    <name type="common">Marine medaka</name>
    <dbReference type="NCBI Taxonomy" id="30732"/>
    <lineage>
        <taxon>Eukaryota</taxon>
        <taxon>Metazoa</taxon>
        <taxon>Chordata</taxon>
        <taxon>Craniata</taxon>
        <taxon>Vertebrata</taxon>
        <taxon>Euteleostomi</taxon>
        <taxon>Actinopterygii</taxon>
        <taxon>Neopterygii</taxon>
        <taxon>Teleostei</taxon>
        <taxon>Neoteleostei</taxon>
        <taxon>Acanthomorphata</taxon>
        <taxon>Ovalentaria</taxon>
        <taxon>Atherinomorphae</taxon>
        <taxon>Beloniformes</taxon>
        <taxon>Adrianichthyidae</taxon>
        <taxon>Oryziinae</taxon>
        <taxon>Oryzias</taxon>
    </lineage>
</organism>
<protein>
    <submittedName>
        <fullName evidence="1">Uncharacterized protein</fullName>
    </submittedName>
</protein>
<comment type="caution">
    <text evidence="1">The sequence shown here is derived from an EMBL/GenBank/DDBJ whole genome shotgun (WGS) entry which is preliminary data.</text>
</comment>
<proteinExistence type="predicted"/>
<accession>A0A834C2C0</accession>
<reference evidence="1" key="1">
    <citation type="journal article" name="BMC Genomics">
        <title>Long-read sequencing and de novo genome assembly of marine medaka (Oryzias melastigma).</title>
        <authorList>
            <person name="Liang P."/>
            <person name="Saqib H.S.A."/>
            <person name="Ni X."/>
            <person name="Shen Y."/>
        </authorList>
    </citation>
    <scope>NUCLEOTIDE SEQUENCE</scope>
    <source>
        <strain evidence="1">Bigg-433</strain>
    </source>
</reference>
<dbReference type="PROSITE" id="PS51257">
    <property type="entry name" value="PROKAR_LIPOPROTEIN"/>
    <property type="match status" value="1"/>
</dbReference>
<sequence>MIFRGLERTSIPRLTSPDFPPAAHSGAVLISCVFLPLSALPESLFVCLCHIPHFGEAQLFASKGDPYLHLYSHQKSPSHRAPSSIFQKESSDPQCFRRSPVLPCVLLCLSYPPENLTTEIFTPFLKITGKSSG</sequence>
<evidence type="ECO:0000313" key="2">
    <source>
        <dbReference type="Proteomes" id="UP000646548"/>
    </source>
</evidence>
<dbReference type="AlphaFoldDB" id="A0A834C2C0"/>
<evidence type="ECO:0000313" key="1">
    <source>
        <dbReference type="EMBL" id="KAF6721587.1"/>
    </source>
</evidence>
<dbReference type="Proteomes" id="UP000646548">
    <property type="component" value="Unassembled WGS sequence"/>
</dbReference>
<name>A0A834C2C0_ORYME</name>
<dbReference type="EMBL" id="WKFB01000488">
    <property type="protein sequence ID" value="KAF6721587.1"/>
    <property type="molecule type" value="Genomic_DNA"/>
</dbReference>
<gene>
    <name evidence="1" type="ORF">FQA47_021061</name>
</gene>